<evidence type="ECO:0000259" key="1">
    <source>
        <dbReference type="Pfam" id="PF03407"/>
    </source>
</evidence>
<dbReference type="GO" id="GO:0016757">
    <property type="term" value="F:glycosyltransferase activity"/>
    <property type="evidence" value="ECO:0007669"/>
    <property type="project" value="TreeGrafter"/>
</dbReference>
<dbReference type="PANTHER" id="PTHR47032:SF1">
    <property type="entry name" value="UDP-D-XYLOSE:L-FUCOSE ALPHA-1,3-D-XYLOSYLTRANSFERASE-RELATED"/>
    <property type="match status" value="1"/>
</dbReference>
<dbReference type="Proteomes" id="UP000075714">
    <property type="component" value="Unassembled WGS sequence"/>
</dbReference>
<dbReference type="OrthoDB" id="522917at2759"/>
<sequence>MDTQLACDKLAEKYHQKCYELDHGFNQGIQDLLDVSRTKAQAYSVGLSRIKTLVDLISMGYDVLYFDAHQYFFRNPLKYMYTRTTAHVVVSGTPKSGCSPQVPGPNGELPDEHHRLDIAFVRTTPATFRCIYNWLYWSMYTSHDVNDKPLDHHTFRNVMQECVTTLGMSVLSVGYLDPHAFPSECHTKCGCLHGQPVVAAADGSCPKEGMDQWVGYLLSCSGNAANLDGLMAKYSAMYSNAGINATL</sequence>
<gene>
    <name evidence="2" type="ORF">GPECTOR_55g305</name>
</gene>
<reference evidence="3" key="1">
    <citation type="journal article" date="2016" name="Nat. Commun.">
        <title>The Gonium pectorale genome demonstrates co-option of cell cycle regulation during the evolution of multicellularity.</title>
        <authorList>
            <person name="Hanschen E.R."/>
            <person name="Marriage T.N."/>
            <person name="Ferris P.J."/>
            <person name="Hamaji T."/>
            <person name="Toyoda A."/>
            <person name="Fujiyama A."/>
            <person name="Neme R."/>
            <person name="Noguchi H."/>
            <person name="Minakuchi Y."/>
            <person name="Suzuki M."/>
            <person name="Kawai-Toyooka H."/>
            <person name="Smith D.R."/>
            <person name="Sparks H."/>
            <person name="Anderson J."/>
            <person name="Bakaric R."/>
            <person name="Luria V."/>
            <person name="Karger A."/>
            <person name="Kirschner M.W."/>
            <person name="Durand P.M."/>
            <person name="Michod R.E."/>
            <person name="Nozaki H."/>
            <person name="Olson B.J."/>
        </authorList>
    </citation>
    <scope>NUCLEOTIDE SEQUENCE [LARGE SCALE GENOMIC DNA]</scope>
    <source>
        <strain evidence="3">NIES-2863</strain>
    </source>
</reference>
<dbReference type="InterPro" id="IPR005069">
    <property type="entry name" value="Nucl-diP-sugar_transferase"/>
</dbReference>
<dbReference type="InterPro" id="IPR052636">
    <property type="entry name" value="UDP-D-xylose:L-fucose_XylT"/>
</dbReference>
<keyword evidence="3" id="KW-1185">Reference proteome</keyword>
<dbReference type="GO" id="GO:0005794">
    <property type="term" value="C:Golgi apparatus"/>
    <property type="evidence" value="ECO:0007669"/>
    <property type="project" value="TreeGrafter"/>
</dbReference>
<dbReference type="EMBL" id="LSYV01000056">
    <property type="protein sequence ID" value="KXZ45399.1"/>
    <property type="molecule type" value="Genomic_DNA"/>
</dbReference>
<evidence type="ECO:0000313" key="2">
    <source>
        <dbReference type="EMBL" id="KXZ45399.1"/>
    </source>
</evidence>
<protein>
    <recommendedName>
        <fullName evidence="1">Nucleotide-diphospho-sugar transferase domain-containing protein</fullName>
    </recommendedName>
</protein>
<dbReference type="Pfam" id="PF03407">
    <property type="entry name" value="Nucleotid_trans"/>
    <property type="match status" value="1"/>
</dbReference>
<evidence type="ECO:0000313" key="3">
    <source>
        <dbReference type="Proteomes" id="UP000075714"/>
    </source>
</evidence>
<accession>A0A150G697</accession>
<proteinExistence type="predicted"/>
<name>A0A150G697_GONPE</name>
<comment type="caution">
    <text evidence="2">The sequence shown here is derived from an EMBL/GenBank/DDBJ whole genome shotgun (WGS) entry which is preliminary data.</text>
</comment>
<dbReference type="PANTHER" id="PTHR47032">
    <property type="entry name" value="UDP-D-XYLOSE:L-FUCOSE ALPHA-1,3-D-XYLOSYLTRANSFERASE-RELATED"/>
    <property type="match status" value="1"/>
</dbReference>
<dbReference type="AlphaFoldDB" id="A0A150G697"/>
<organism evidence="2 3">
    <name type="scientific">Gonium pectorale</name>
    <name type="common">Green alga</name>
    <dbReference type="NCBI Taxonomy" id="33097"/>
    <lineage>
        <taxon>Eukaryota</taxon>
        <taxon>Viridiplantae</taxon>
        <taxon>Chlorophyta</taxon>
        <taxon>core chlorophytes</taxon>
        <taxon>Chlorophyceae</taxon>
        <taxon>CS clade</taxon>
        <taxon>Chlamydomonadales</taxon>
        <taxon>Volvocaceae</taxon>
        <taxon>Gonium</taxon>
    </lineage>
</organism>
<feature type="domain" description="Nucleotide-diphospho-sugar transferase" evidence="1">
    <location>
        <begin position="8"/>
        <end position="181"/>
    </location>
</feature>